<evidence type="ECO:0000256" key="3">
    <source>
        <dbReference type="ARBA" id="ARBA00022729"/>
    </source>
</evidence>
<dbReference type="eggNOG" id="ENOG502RXHZ">
    <property type="taxonomic scope" value="Eukaryota"/>
</dbReference>
<feature type="domain" description="CTCK" evidence="6">
    <location>
        <begin position="131"/>
        <end position="218"/>
    </location>
</feature>
<protein>
    <submittedName>
        <fullName evidence="7">(pine wood nematode) hypothetical protein</fullName>
    </submittedName>
    <submittedName>
        <fullName evidence="11">CTCK domain-containing protein</fullName>
    </submittedName>
</protein>
<dbReference type="GO" id="GO:0048018">
    <property type="term" value="F:receptor ligand activity"/>
    <property type="evidence" value="ECO:0007669"/>
    <property type="project" value="TreeGrafter"/>
</dbReference>
<dbReference type="SMART" id="SM00041">
    <property type="entry name" value="CT"/>
    <property type="match status" value="1"/>
</dbReference>
<sequence length="224" mass="25656">MWQWWVLNIVFKLVIHGLPSSSAAAINSENHLPQVDESIENLSNENSTEFDDDFEFDDNSKNALYRVESNRVAVSEDKVVVKAKEVKKSEWLREKLLAKNHKSQLPEEIQADQELIRLPIEQLELNETCKASVYRHKIRIVGCLAKNVYNRFCQGTCVSFFVPTMQSSKLKAAFRSCSICVPVETYVHQVTLQCPGRPEGFITRDVVRVKRCACRNTDFSAETE</sequence>
<dbReference type="GO" id="GO:0036122">
    <property type="term" value="F:BMP binding"/>
    <property type="evidence" value="ECO:0007669"/>
    <property type="project" value="TreeGrafter"/>
</dbReference>
<dbReference type="Proteomes" id="UP000582659">
    <property type="component" value="Unassembled WGS sequence"/>
</dbReference>
<dbReference type="GO" id="GO:0038098">
    <property type="term" value="P:sequestering of BMP from receptor via BMP binding"/>
    <property type="evidence" value="ECO:0007669"/>
    <property type="project" value="TreeGrafter"/>
</dbReference>
<proteinExistence type="predicted"/>
<evidence type="ECO:0000313" key="9">
    <source>
        <dbReference type="Proteomes" id="UP000095284"/>
    </source>
</evidence>
<evidence type="ECO:0000256" key="1">
    <source>
        <dbReference type="ARBA" id="ARBA00004613"/>
    </source>
</evidence>
<organism evidence="9 11">
    <name type="scientific">Bursaphelenchus xylophilus</name>
    <name type="common">Pinewood nematode worm</name>
    <name type="synonym">Aphelenchoides xylophilus</name>
    <dbReference type="NCBI Taxonomy" id="6326"/>
    <lineage>
        <taxon>Eukaryota</taxon>
        <taxon>Metazoa</taxon>
        <taxon>Ecdysozoa</taxon>
        <taxon>Nematoda</taxon>
        <taxon>Chromadorea</taxon>
        <taxon>Rhabditida</taxon>
        <taxon>Tylenchina</taxon>
        <taxon>Tylenchomorpha</taxon>
        <taxon>Aphelenchoidea</taxon>
        <taxon>Aphelenchoididae</taxon>
        <taxon>Bursaphelenchus</taxon>
    </lineage>
</organism>
<feature type="chain" id="PRO_5035359746" evidence="5">
    <location>
        <begin position="24"/>
        <end position="224"/>
    </location>
</feature>
<dbReference type="SMR" id="A0A1I7S5T9"/>
<dbReference type="GO" id="GO:0005615">
    <property type="term" value="C:extracellular space"/>
    <property type="evidence" value="ECO:0007669"/>
    <property type="project" value="TreeGrafter"/>
</dbReference>
<dbReference type="OrthoDB" id="10061784at2759"/>
<evidence type="ECO:0000313" key="8">
    <source>
        <dbReference type="EMBL" id="CAG9125059.1"/>
    </source>
</evidence>
<dbReference type="EMBL" id="CAJFDI010000005">
    <property type="protein sequence ID" value="CAD5232494.1"/>
    <property type="molecule type" value="Genomic_DNA"/>
</dbReference>
<dbReference type="Proteomes" id="UP000095284">
    <property type="component" value="Unplaced"/>
</dbReference>
<dbReference type="GO" id="GO:0009887">
    <property type="term" value="P:animal organ morphogenesis"/>
    <property type="evidence" value="ECO:0007669"/>
    <property type="project" value="TreeGrafter"/>
</dbReference>
<keyword evidence="4" id="KW-1015">Disulfide bond</keyword>
<keyword evidence="2" id="KW-0964">Secreted</keyword>
<evidence type="ECO:0000313" key="7">
    <source>
        <dbReference type="EMBL" id="CAD5232494.1"/>
    </source>
</evidence>
<keyword evidence="3 5" id="KW-0732">Signal</keyword>
<dbReference type="InterPro" id="IPR006207">
    <property type="entry name" value="Cys_knot_C"/>
</dbReference>
<evidence type="ECO:0000256" key="2">
    <source>
        <dbReference type="ARBA" id="ARBA00022525"/>
    </source>
</evidence>
<accession>A0A1I7S5T9</accession>
<dbReference type="Proteomes" id="UP000659654">
    <property type="component" value="Unassembled WGS sequence"/>
</dbReference>
<dbReference type="WBParaSite" id="BXY_0837500.1">
    <property type="protein sequence ID" value="BXY_0837500.1"/>
    <property type="gene ID" value="BXY_0837500"/>
</dbReference>
<evidence type="ECO:0000259" key="6">
    <source>
        <dbReference type="SMART" id="SM00041"/>
    </source>
</evidence>
<dbReference type="AlphaFoldDB" id="A0A1I7S5T9"/>
<name>A0A1I7S5T9_BURXY</name>
<dbReference type="PANTHER" id="PTHR15283">
    <property type="entry name" value="GREMLIN 1"/>
    <property type="match status" value="1"/>
</dbReference>
<comment type="subcellular location">
    <subcellularLocation>
        <location evidence="1">Secreted</location>
    </subcellularLocation>
</comment>
<evidence type="ECO:0000256" key="5">
    <source>
        <dbReference type="SAM" id="SignalP"/>
    </source>
</evidence>
<dbReference type="PANTHER" id="PTHR15283:SF4">
    <property type="entry name" value="BURSICON"/>
    <property type="match status" value="1"/>
</dbReference>
<dbReference type="InterPro" id="IPR029034">
    <property type="entry name" value="Cystine-knot_cytokine"/>
</dbReference>
<keyword evidence="10" id="KW-1185">Reference proteome</keyword>
<dbReference type="InterPro" id="IPR004133">
    <property type="entry name" value="DAN_dom"/>
</dbReference>
<dbReference type="Gene3D" id="2.10.90.10">
    <property type="entry name" value="Cystine-knot cytokines"/>
    <property type="match status" value="1"/>
</dbReference>
<dbReference type="EMBL" id="CAJFCV020000005">
    <property type="protein sequence ID" value="CAG9125059.1"/>
    <property type="molecule type" value="Genomic_DNA"/>
</dbReference>
<reference evidence="8" key="2">
    <citation type="submission" date="2020-08" db="EMBL/GenBank/DDBJ databases">
        <authorList>
            <person name="Kikuchi T."/>
        </authorList>
    </citation>
    <scope>NUCLEOTIDE SEQUENCE</scope>
    <source>
        <strain evidence="7">Ka4C1</strain>
    </source>
</reference>
<feature type="signal peptide" evidence="5">
    <location>
        <begin position="1"/>
        <end position="23"/>
    </location>
</feature>
<evidence type="ECO:0000256" key="4">
    <source>
        <dbReference type="ARBA" id="ARBA00023157"/>
    </source>
</evidence>
<dbReference type="Pfam" id="PF03045">
    <property type="entry name" value="DAN"/>
    <property type="match status" value="1"/>
</dbReference>
<evidence type="ECO:0000313" key="10">
    <source>
        <dbReference type="Proteomes" id="UP000659654"/>
    </source>
</evidence>
<reference evidence="11" key="1">
    <citation type="submission" date="2016-11" db="UniProtKB">
        <authorList>
            <consortium name="WormBaseParasite"/>
        </authorList>
    </citation>
    <scope>IDENTIFICATION</scope>
</reference>
<gene>
    <name evidence="7" type="ORF">BXYJ_LOCUS12585</name>
</gene>
<evidence type="ECO:0000313" key="11">
    <source>
        <dbReference type="WBParaSite" id="BXY_0837500.1"/>
    </source>
</evidence>